<dbReference type="AlphaFoldDB" id="D0LZN7"/>
<accession>D0LZN7</accession>
<dbReference type="EMBL" id="CP001804">
    <property type="protein sequence ID" value="ACY18016.1"/>
    <property type="molecule type" value="Genomic_DNA"/>
</dbReference>
<dbReference type="InterPro" id="IPR036271">
    <property type="entry name" value="Tet_transcr_reg_TetR-rel_C_sf"/>
</dbReference>
<evidence type="ECO:0000256" key="4">
    <source>
        <dbReference type="PROSITE-ProRule" id="PRU00335"/>
    </source>
</evidence>
<evidence type="ECO:0000256" key="1">
    <source>
        <dbReference type="ARBA" id="ARBA00023015"/>
    </source>
</evidence>
<sequence>MGKRSYPSARERILDAAEQLIVERGGGQITVDAVLAATGLSKGGFFHHFASKDALLEALMARLIARTEAWLAQAAEADPEPRGARLRAQIALAFDAEALEARAPRALLLTIIDAAFKQPELRGQAQQMNAASFARDTAEGIPPGNAIAIQFTLDGFWLSEAIGTATLTAEQRQGLRDTLMALARPKPSPASSPEHRSSADARASRPSTRARSSQTNRKGRGS</sequence>
<dbReference type="SUPFAM" id="SSF46689">
    <property type="entry name" value="Homeodomain-like"/>
    <property type="match status" value="1"/>
</dbReference>
<dbReference type="PANTHER" id="PTHR47506:SF1">
    <property type="entry name" value="HTH-TYPE TRANSCRIPTIONAL REGULATOR YJDC"/>
    <property type="match status" value="1"/>
</dbReference>
<feature type="DNA-binding region" description="H-T-H motif" evidence="4">
    <location>
        <begin position="30"/>
        <end position="49"/>
    </location>
</feature>
<dbReference type="PROSITE" id="PS50977">
    <property type="entry name" value="HTH_TETR_2"/>
    <property type="match status" value="1"/>
</dbReference>
<dbReference type="Proteomes" id="UP000001880">
    <property type="component" value="Chromosome"/>
</dbReference>
<dbReference type="HOGENOM" id="CLU_091687_2_1_7"/>
<evidence type="ECO:0000256" key="5">
    <source>
        <dbReference type="SAM" id="MobiDB-lite"/>
    </source>
</evidence>
<feature type="domain" description="HTH tetR-type" evidence="6">
    <location>
        <begin position="7"/>
        <end position="67"/>
    </location>
</feature>
<dbReference type="Pfam" id="PF17937">
    <property type="entry name" value="TetR_C_28"/>
    <property type="match status" value="1"/>
</dbReference>
<keyword evidence="8" id="KW-1185">Reference proteome</keyword>
<dbReference type="GO" id="GO:0003677">
    <property type="term" value="F:DNA binding"/>
    <property type="evidence" value="ECO:0007669"/>
    <property type="project" value="UniProtKB-UniRule"/>
</dbReference>
<name>D0LZN7_HALO1</name>
<dbReference type="STRING" id="502025.Hoch_5533"/>
<evidence type="ECO:0000259" key="6">
    <source>
        <dbReference type="PROSITE" id="PS50977"/>
    </source>
</evidence>
<dbReference type="Gene3D" id="1.10.357.10">
    <property type="entry name" value="Tetracycline Repressor, domain 2"/>
    <property type="match status" value="1"/>
</dbReference>
<dbReference type="InterPro" id="IPR009057">
    <property type="entry name" value="Homeodomain-like_sf"/>
</dbReference>
<dbReference type="eggNOG" id="COG1309">
    <property type="taxonomic scope" value="Bacteria"/>
</dbReference>
<dbReference type="PRINTS" id="PR00455">
    <property type="entry name" value="HTHTETR"/>
</dbReference>
<proteinExistence type="predicted"/>
<organism evidence="7 8">
    <name type="scientific">Haliangium ochraceum (strain DSM 14365 / JCM 11303 / SMP-2)</name>
    <dbReference type="NCBI Taxonomy" id="502025"/>
    <lineage>
        <taxon>Bacteria</taxon>
        <taxon>Pseudomonadati</taxon>
        <taxon>Myxococcota</taxon>
        <taxon>Polyangia</taxon>
        <taxon>Haliangiales</taxon>
        <taxon>Kofleriaceae</taxon>
        <taxon>Haliangium</taxon>
    </lineage>
</organism>
<feature type="region of interest" description="Disordered" evidence="5">
    <location>
        <begin position="179"/>
        <end position="222"/>
    </location>
</feature>
<dbReference type="OrthoDB" id="9809772at2"/>
<protein>
    <submittedName>
        <fullName evidence="7">Transcriptional regulator, TetR family</fullName>
    </submittedName>
</protein>
<gene>
    <name evidence="7" type="ordered locus">Hoch_5533</name>
</gene>
<feature type="compositionally biased region" description="Basic and acidic residues" evidence="5">
    <location>
        <begin position="193"/>
        <end position="203"/>
    </location>
</feature>
<evidence type="ECO:0000256" key="3">
    <source>
        <dbReference type="ARBA" id="ARBA00023163"/>
    </source>
</evidence>
<dbReference type="KEGG" id="hoh:Hoch_5533"/>
<evidence type="ECO:0000313" key="8">
    <source>
        <dbReference type="Proteomes" id="UP000001880"/>
    </source>
</evidence>
<evidence type="ECO:0000256" key="2">
    <source>
        <dbReference type="ARBA" id="ARBA00023125"/>
    </source>
</evidence>
<dbReference type="SUPFAM" id="SSF48498">
    <property type="entry name" value="Tetracyclin repressor-like, C-terminal domain"/>
    <property type="match status" value="1"/>
</dbReference>
<dbReference type="Pfam" id="PF00440">
    <property type="entry name" value="TetR_N"/>
    <property type="match status" value="1"/>
</dbReference>
<dbReference type="InterPro" id="IPR041479">
    <property type="entry name" value="TetR_CgmR_C"/>
</dbReference>
<reference evidence="7 8" key="1">
    <citation type="journal article" date="2010" name="Stand. Genomic Sci.">
        <title>Complete genome sequence of Haliangium ochraceum type strain (SMP-2).</title>
        <authorList>
            <consortium name="US DOE Joint Genome Institute (JGI-PGF)"/>
            <person name="Ivanova N."/>
            <person name="Daum C."/>
            <person name="Lang E."/>
            <person name="Abt B."/>
            <person name="Kopitz M."/>
            <person name="Saunders E."/>
            <person name="Lapidus A."/>
            <person name="Lucas S."/>
            <person name="Glavina Del Rio T."/>
            <person name="Nolan M."/>
            <person name="Tice H."/>
            <person name="Copeland A."/>
            <person name="Cheng J.F."/>
            <person name="Chen F."/>
            <person name="Bruce D."/>
            <person name="Goodwin L."/>
            <person name="Pitluck S."/>
            <person name="Mavromatis K."/>
            <person name="Pati A."/>
            <person name="Mikhailova N."/>
            <person name="Chen A."/>
            <person name="Palaniappan K."/>
            <person name="Land M."/>
            <person name="Hauser L."/>
            <person name="Chang Y.J."/>
            <person name="Jeffries C.D."/>
            <person name="Detter J.C."/>
            <person name="Brettin T."/>
            <person name="Rohde M."/>
            <person name="Goker M."/>
            <person name="Bristow J."/>
            <person name="Markowitz V."/>
            <person name="Eisen J.A."/>
            <person name="Hugenholtz P."/>
            <person name="Kyrpides N.C."/>
            <person name="Klenk H.P."/>
        </authorList>
    </citation>
    <scope>NUCLEOTIDE SEQUENCE [LARGE SCALE GENOMIC DNA]</scope>
    <source>
        <strain evidence="8">DSM 14365 / CIP 107738 / JCM 11303 / AJ 13395 / SMP-2</strain>
    </source>
</reference>
<evidence type="ECO:0000313" key="7">
    <source>
        <dbReference type="EMBL" id="ACY18016.1"/>
    </source>
</evidence>
<keyword evidence="1" id="KW-0805">Transcription regulation</keyword>
<feature type="compositionally biased region" description="Low complexity" evidence="5">
    <location>
        <begin position="204"/>
        <end position="213"/>
    </location>
</feature>
<dbReference type="PANTHER" id="PTHR47506">
    <property type="entry name" value="TRANSCRIPTIONAL REGULATORY PROTEIN"/>
    <property type="match status" value="1"/>
</dbReference>
<dbReference type="RefSeq" id="WP_012830608.1">
    <property type="nucleotide sequence ID" value="NC_013440.1"/>
</dbReference>
<keyword evidence="2 4" id="KW-0238">DNA-binding</keyword>
<dbReference type="InterPro" id="IPR001647">
    <property type="entry name" value="HTH_TetR"/>
</dbReference>
<keyword evidence="3" id="KW-0804">Transcription</keyword>